<dbReference type="Proteomes" id="UP000065473">
    <property type="component" value="Chromosome"/>
</dbReference>
<dbReference type="OrthoDB" id="43810at2157"/>
<name>A0A0U3GNK9_9CREN</name>
<evidence type="ECO:0000313" key="4">
    <source>
        <dbReference type="Proteomes" id="UP000065473"/>
    </source>
</evidence>
<evidence type="ECO:0000313" key="3">
    <source>
        <dbReference type="Proteomes" id="UP000060043"/>
    </source>
</evidence>
<evidence type="ECO:0000313" key="2">
    <source>
        <dbReference type="EMBL" id="ALU32637.1"/>
    </source>
</evidence>
<gene>
    <name evidence="1" type="ORF">ATY89_08065</name>
    <name evidence="2" type="ORF">ATZ20_11085</name>
</gene>
<evidence type="ECO:0000313" key="1">
    <source>
        <dbReference type="EMBL" id="ALU29896.1"/>
    </source>
</evidence>
<organism evidence="1 4">
    <name type="scientific">Sulfolobus acidocaldarius</name>
    <dbReference type="NCBI Taxonomy" id="2285"/>
    <lineage>
        <taxon>Archaea</taxon>
        <taxon>Thermoproteota</taxon>
        <taxon>Thermoprotei</taxon>
        <taxon>Sulfolobales</taxon>
        <taxon>Sulfolobaceae</taxon>
        <taxon>Sulfolobus</taxon>
    </lineage>
</organism>
<dbReference type="EMBL" id="CP013695">
    <property type="protein sequence ID" value="ALU32637.1"/>
    <property type="molecule type" value="Genomic_DNA"/>
</dbReference>
<dbReference type="GeneID" id="14552518"/>
<accession>A0A0U3GNK9</accession>
<dbReference type="AlphaFoldDB" id="A0A0U3GNK9"/>
<sequence>MELTSYLSRNINDNPLPYVLKVINDFNLTVSSPDDSYVKMPYLGKVRSVVAVSLIISQRVKLRTLDLLHVSYDILLRVKEFVTADKEFAKAKDVLDENGINLKIIV</sequence>
<dbReference type="RefSeq" id="WP_011278803.1">
    <property type="nucleotide sequence ID" value="NZ_BHWZ01000006.1"/>
</dbReference>
<dbReference type="Proteomes" id="UP000060043">
    <property type="component" value="Chromosome"/>
</dbReference>
<dbReference type="OMA" id="YVKMPYL"/>
<proteinExistence type="predicted"/>
<protein>
    <submittedName>
        <fullName evidence="1">Uncharacterized protein</fullName>
    </submittedName>
</protein>
<dbReference type="EMBL" id="CP013694">
    <property type="protein sequence ID" value="ALU29896.1"/>
    <property type="molecule type" value="Genomic_DNA"/>
</dbReference>
<reference evidence="3 4" key="1">
    <citation type="submission" date="2015-12" db="EMBL/GenBank/DDBJ databases">
        <title>A stable core within a dynamic pangenome in Sulfolobus acidocaldarius.</title>
        <authorList>
            <person name="Anderson R."/>
            <person name="Kouris A."/>
            <person name="Seward C."/>
            <person name="Campbell K."/>
            <person name="Whitaker R."/>
        </authorList>
    </citation>
    <scope>NUCLEOTIDE SEQUENCE [LARGE SCALE GENOMIC DNA]</scope>
    <source>
        <strain evidence="1 4">GG12-C01-09</strain>
        <strain evidence="2 3">NG05B_CO5_07</strain>
    </source>
</reference>